<dbReference type="InterPro" id="IPR013099">
    <property type="entry name" value="K_chnl_dom"/>
</dbReference>
<feature type="transmembrane region" description="Helical" evidence="11">
    <location>
        <begin position="55"/>
        <end position="77"/>
    </location>
</feature>
<dbReference type="AlphaFoldDB" id="A0A4R6QC02"/>
<evidence type="ECO:0000256" key="5">
    <source>
        <dbReference type="ARBA" id="ARBA00022882"/>
    </source>
</evidence>
<keyword evidence="5" id="KW-0851">Voltage-gated channel</keyword>
<comment type="caution">
    <text evidence="14">The sequence shown here is derived from an EMBL/GenBank/DDBJ whole genome shotgun (WGS) entry which is preliminary data.</text>
</comment>
<dbReference type="InterPro" id="IPR013518">
    <property type="entry name" value="K_chnl_inward-rec_Kir_cyto"/>
</dbReference>
<evidence type="ECO:0000256" key="2">
    <source>
        <dbReference type="ARBA" id="ARBA00022448"/>
    </source>
</evidence>
<evidence type="ECO:0000256" key="1">
    <source>
        <dbReference type="ARBA" id="ARBA00004141"/>
    </source>
</evidence>
<dbReference type="GO" id="GO:0005242">
    <property type="term" value="F:inward rectifier potassium channel activity"/>
    <property type="evidence" value="ECO:0007669"/>
    <property type="project" value="InterPro"/>
</dbReference>
<dbReference type="GO" id="GO:0005886">
    <property type="term" value="C:plasma membrane"/>
    <property type="evidence" value="ECO:0007669"/>
    <property type="project" value="TreeGrafter"/>
</dbReference>
<dbReference type="PANTHER" id="PTHR11767:SF102">
    <property type="entry name" value="INWARDLY RECTIFYING POTASSIUM CHANNEL 1, ISOFORM F"/>
    <property type="match status" value="1"/>
</dbReference>
<dbReference type="EMBL" id="SNXR01000012">
    <property type="protein sequence ID" value="TDP59921.1"/>
    <property type="molecule type" value="Genomic_DNA"/>
</dbReference>
<reference evidence="14 15" key="1">
    <citation type="submission" date="2019-03" db="EMBL/GenBank/DDBJ databases">
        <title>Genomic Encyclopedia of Archaeal and Bacterial Type Strains, Phase II (KMG-II): from individual species to whole genera.</title>
        <authorList>
            <person name="Goeker M."/>
        </authorList>
    </citation>
    <scope>NUCLEOTIDE SEQUENCE [LARGE SCALE GENOMIC DNA]</scope>
    <source>
        <strain evidence="14 15">DSM 25687</strain>
    </source>
</reference>
<evidence type="ECO:0000256" key="9">
    <source>
        <dbReference type="ARBA" id="ARBA00023136"/>
    </source>
</evidence>
<gene>
    <name evidence="14" type="ORF">BC748_0890</name>
</gene>
<dbReference type="Pfam" id="PF17655">
    <property type="entry name" value="IRK_C"/>
    <property type="match status" value="1"/>
</dbReference>
<evidence type="ECO:0000256" key="11">
    <source>
        <dbReference type="SAM" id="Phobius"/>
    </source>
</evidence>
<keyword evidence="2" id="KW-0813">Transport</keyword>
<dbReference type="RefSeq" id="WP_133532230.1">
    <property type="nucleotide sequence ID" value="NZ_SNXR01000012.1"/>
</dbReference>
<dbReference type="SUPFAM" id="SSF81324">
    <property type="entry name" value="Voltage-gated potassium channels"/>
    <property type="match status" value="1"/>
</dbReference>
<organism evidence="14 15">
    <name type="scientific">Flavobacterium dankookense</name>
    <dbReference type="NCBI Taxonomy" id="706186"/>
    <lineage>
        <taxon>Bacteria</taxon>
        <taxon>Pseudomonadati</taxon>
        <taxon>Bacteroidota</taxon>
        <taxon>Flavobacteriia</taxon>
        <taxon>Flavobacteriales</taxon>
        <taxon>Flavobacteriaceae</taxon>
        <taxon>Flavobacterium</taxon>
    </lineage>
</organism>
<dbReference type="SUPFAM" id="SSF81296">
    <property type="entry name" value="E set domains"/>
    <property type="match status" value="1"/>
</dbReference>
<feature type="domain" description="Potassium channel" evidence="12">
    <location>
        <begin position="65"/>
        <end position="137"/>
    </location>
</feature>
<evidence type="ECO:0000256" key="6">
    <source>
        <dbReference type="ARBA" id="ARBA00022958"/>
    </source>
</evidence>
<proteinExistence type="predicted"/>
<keyword evidence="4 11" id="KW-0812">Transmembrane</keyword>
<protein>
    <submittedName>
        <fullName evidence="14">Inward rectifier potassium channel</fullName>
    </submittedName>
</protein>
<keyword evidence="10 14" id="KW-0407">Ion channel</keyword>
<sequence>MDKNIDNSGFGTSVTEKYARFINKDGSHNVIHVGRPLKERNSLYSKLINISWWKFLALVFIFYFFINFVFALIYYFFCIPNLMGLIQGSNWQNFQEVYFFSAQTLTTVGYGRISPVGIFTNTIAASEALIGILTLAINTGLLYGRFVKPKAHLKFSHNAIIAPFKENTALMFRLAPIKNASLSNMMVRVTVSLMLKENGKLINKFFNLPLQINTLDTFVTTWTIVHPIDEQSPLWKMNFDEMTNKDLEILVYVRAYDEDFSSTVVKRTSYTHEEVIFGAKFKPAFYEDPNGKGSIVEHHKLNEFEPVELQSNL</sequence>
<name>A0A4R6QC02_9FLAO</name>
<dbReference type="PRINTS" id="PR01320">
    <property type="entry name" value="KIRCHANNEL"/>
</dbReference>
<dbReference type="InterPro" id="IPR016449">
    <property type="entry name" value="K_chnl_inward-rec_Kir"/>
</dbReference>
<evidence type="ECO:0000256" key="7">
    <source>
        <dbReference type="ARBA" id="ARBA00022989"/>
    </source>
</evidence>
<evidence type="ECO:0000256" key="10">
    <source>
        <dbReference type="ARBA" id="ARBA00023303"/>
    </source>
</evidence>
<dbReference type="GO" id="GO:0034765">
    <property type="term" value="P:regulation of monoatomic ion transmembrane transport"/>
    <property type="evidence" value="ECO:0007669"/>
    <property type="project" value="TreeGrafter"/>
</dbReference>
<keyword evidence="6" id="KW-0630">Potassium</keyword>
<keyword evidence="15" id="KW-1185">Reference proteome</keyword>
<evidence type="ECO:0000259" key="12">
    <source>
        <dbReference type="Pfam" id="PF07885"/>
    </source>
</evidence>
<comment type="subcellular location">
    <subcellularLocation>
        <location evidence="1">Membrane</location>
        <topology evidence="1">Multi-pass membrane protein</topology>
    </subcellularLocation>
</comment>
<feature type="domain" description="Inward rectifier potassium channel C-terminal" evidence="13">
    <location>
        <begin position="153"/>
        <end position="308"/>
    </location>
</feature>
<dbReference type="GO" id="GO:1990573">
    <property type="term" value="P:potassium ion import across plasma membrane"/>
    <property type="evidence" value="ECO:0007669"/>
    <property type="project" value="TreeGrafter"/>
</dbReference>
<evidence type="ECO:0000259" key="13">
    <source>
        <dbReference type="Pfam" id="PF17655"/>
    </source>
</evidence>
<evidence type="ECO:0000256" key="8">
    <source>
        <dbReference type="ARBA" id="ARBA00023065"/>
    </source>
</evidence>
<dbReference type="GO" id="GO:0034702">
    <property type="term" value="C:monoatomic ion channel complex"/>
    <property type="evidence" value="ECO:0007669"/>
    <property type="project" value="UniProtKB-KW"/>
</dbReference>
<keyword evidence="3" id="KW-0633">Potassium transport</keyword>
<dbReference type="OrthoDB" id="9813518at2"/>
<dbReference type="PANTHER" id="PTHR11767">
    <property type="entry name" value="INWARD RECTIFIER POTASSIUM CHANNEL"/>
    <property type="match status" value="1"/>
</dbReference>
<evidence type="ECO:0000313" key="15">
    <source>
        <dbReference type="Proteomes" id="UP000295260"/>
    </source>
</evidence>
<dbReference type="Gene3D" id="1.10.287.70">
    <property type="match status" value="1"/>
</dbReference>
<keyword evidence="7 11" id="KW-1133">Transmembrane helix</keyword>
<evidence type="ECO:0000256" key="3">
    <source>
        <dbReference type="ARBA" id="ARBA00022538"/>
    </source>
</evidence>
<feature type="transmembrane region" description="Helical" evidence="11">
    <location>
        <begin position="123"/>
        <end position="144"/>
    </location>
</feature>
<accession>A0A4R6QC02</accession>
<dbReference type="Pfam" id="PF07885">
    <property type="entry name" value="Ion_trans_2"/>
    <property type="match status" value="1"/>
</dbReference>
<dbReference type="InterPro" id="IPR041647">
    <property type="entry name" value="IRK_C"/>
</dbReference>
<dbReference type="Gene3D" id="2.60.40.1400">
    <property type="entry name" value="G protein-activated inward rectifier potassium channel 1"/>
    <property type="match status" value="1"/>
</dbReference>
<evidence type="ECO:0000256" key="4">
    <source>
        <dbReference type="ARBA" id="ARBA00022692"/>
    </source>
</evidence>
<dbReference type="InterPro" id="IPR014756">
    <property type="entry name" value="Ig_E-set"/>
</dbReference>
<evidence type="ECO:0000313" key="14">
    <source>
        <dbReference type="EMBL" id="TDP59921.1"/>
    </source>
</evidence>
<keyword evidence="9 11" id="KW-0472">Membrane</keyword>
<dbReference type="Proteomes" id="UP000295260">
    <property type="component" value="Unassembled WGS sequence"/>
</dbReference>
<keyword evidence="8" id="KW-0406">Ion transport</keyword>